<dbReference type="SUPFAM" id="SSF54373">
    <property type="entry name" value="FAD-linked reductases, C-terminal domain"/>
    <property type="match status" value="1"/>
</dbReference>
<protein>
    <recommendedName>
        <fullName evidence="2">Amine oxidase domain-containing protein</fullName>
    </recommendedName>
</protein>
<dbReference type="Gene3D" id="3.50.50.60">
    <property type="entry name" value="FAD/NAD(P)-binding domain"/>
    <property type="match status" value="1"/>
</dbReference>
<comment type="caution">
    <text evidence="3">The sequence shown here is derived from an EMBL/GenBank/DDBJ whole genome shotgun (WGS) entry which is preliminary data.</text>
</comment>
<reference evidence="3 4" key="1">
    <citation type="submission" date="2018-05" db="EMBL/GenBank/DDBJ databases">
        <title>Acuticoccus sediminis sp. nov., isolated from deep-sea sediment of Indian Ocean.</title>
        <authorList>
            <person name="Liu X."/>
            <person name="Lai Q."/>
            <person name="Du Y."/>
            <person name="Sun F."/>
            <person name="Zhang X."/>
            <person name="Wang S."/>
            <person name="Shao Z."/>
        </authorList>
    </citation>
    <scope>NUCLEOTIDE SEQUENCE [LARGE SCALE GENOMIC DNA]</scope>
    <source>
        <strain evidence="3 4">PTG4-2</strain>
    </source>
</reference>
<evidence type="ECO:0000313" key="3">
    <source>
        <dbReference type="EMBL" id="RAH98165.1"/>
    </source>
</evidence>
<feature type="domain" description="Amine oxidase" evidence="2">
    <location>
        <begin position="69"/>
        <end position="512"/>
    </location>
</feature>
<keyword evidence="4" id="KW-1185">Reference proteome</keyword>
<dbReference type="Pfam" id="PF01593">
    <property type="entry name" value="Amino_oxidase"/>
    <property type="match status" value="1"/>
</dbReference>
<evidence type="ECO:0000259" key="2">
    <source>
        <dbReference type="Pfam" id="PF01593"/>
    </source>
</evidence>
<dbReference type="Proteomes" id="UP000249590">
    <property type="component" value="Unassembled WGS sequence"/>
</dbReference>
<dbReference type="PROSITE" id="PS51318">
    <property type="entry name" value="TAT"/>
    <property type="match status" value="1"/>
</dbReference>
<evidence type="ECO:0000256" key="1">
    <source>
        <dbReference type="ARBA" id="ARBA00005995"/>
    </source>
</evidence>
<gene>
    <name evidence="3" type="ORF">DLJ53_25955</name>
</gene>
<dbReference type="Gene3D" id="3.90.660.10">
    <property type="match status" value="1"/>
</dbReference>
<dbReference type="InterPro" id="IPR006311">
    <property type="entry name" value="TAT_signal"/>
</dbReference>
<dbReference type="InterPro" id="IPR036188">
    <property type="entry name" value="FAD/NAD-bd_sf"/>
</dbReference>
<dbReference type="Gene3D" id="1.10.405.10">
    <property type="entry name" value="Guanine Nucleotide Dissociation Inhibitor, domain 1"/>
    <property type="match status" value="1"/>
</dbReference>
<name>A0A8B2NQ61_9HYPH</name>
<dbReference type="PANTHER" id="PTHR43563:SF1">
    <property type="entry name" value="AMINE OXIDASE [FLAVIN-CONTAINING] B"/>
    <property type="match status" value="1"/>
</dbReference>
<organism evidence="3 4">
    <name type="scientific">Acuticoccus sediminis</name>
    <dbReference type="NCBI Taxonomy" id="2184697"/>
    <lineage>
        <taxon>Bacteria</taxon>
        <taxon>Pseudomonadati</taxon>
        <taxon>Pseudomonadota</taxon>
        <taxon>Alphaproteobacteria</taxon>
        <taxon>Hyphomicrobiales</taxon>
        <taxon>Amorphaceae</taxon>
        <taxon>Acuticoccus</taxon>
    </lineage>
</organism>
<dbReference type="InterPro" id="IPR002937">
    <property type="entry name" value="Amino_oxidase"/>
</dbReference>
<proteinExistence type="inferred from homology"/>
<evidence type="ECO:0000313" key="4">
    <source>
        <dbReference type="Proteomes" id="UP000249590"/>
    </source>
</evidence>
<dbReference type="OrthoDB" id="337830at2"/>
<dbReference type="AlphaFoldDB" id="A0A8B2NQ61"/>
<dbReference type="RefSeq" id="WP_111350894.1">
    <property type="nucleotide sequence ID" value="NZ_QHHQ01000007.1"/>
</dbReference>
<dbReference type="GO" id="GO:0016491">
    <property type="term" value="F:oxidoreductase activity"/>
    <property type="evidence" value="ECO:0007669"/>
    <property type="project" value="InterPro"/>
</dbReference>
<dbReference type="InterPro" id="IPR050703">
    <property type="entry name" value="Flavin_MAO"/>
</dbReference>
<accession>A0A8B2NQ61</accession>
<sequence length="518" mass="53900">MAHSLVFRRADKMLGEALAEAGRPRGSGGGLTRRRMLQSMAAASVVAGNAPVALAGAGGATVAIIGGGLAGLSAAWHLLNAGHEPVVYEASGRVGGRVRSMVGLVADGIITEFGGQYISSDHADMIALARALGIGLVNVDANAAAVAAPKTAYHVAGGRIDEADLAHALTPLARQFAEDAARLDADWATVAPELDAMSVAEYFFWNKDKLTRESLGLMAALVRAEYGVETGEASVLGLISALPSVAGDSVDLTSGRDGMFMVEGGSERIVTALAGRLDGRIERGKRASLIEPDGKGHRITFTDGSSVGADATVLAVPFPAIGGMRVRVPVPPLMPNFAAEVRLGRNEKVFAGFDSRPWQREDGFALDLWSDIAASVIWDDGVRQPEKTNSGVTFLVGGAQTEDIHRYGPEAFVADALTALGRDFPGLPEAYTGLAGNTGWVRTPWLGGSYTNLGPGQKTRFASCFWTETADAAVANPVARDRLAFAGEQYSAAYYGYMNGGAQTGRLAAQALVAALAA</sequence>
<dbReference type="SUPFAM" id="SSF51905">
    <property type="entry name" value="FAD/NAD(P)-binding domain"/>
    <property type="match status" value="1"/>
</dbReference>
<comment type="similarity">
    <text evidence="1">Belongs to the flavin monoamine oxidase family.</text>
</comment>
<dbReference type="EMBL" id="QHHQ01000007">
    <property type="protein sequence ID" value="RAH98165.1"/>
    <property type="molecule type" value="Genomic_DNA"/>
</dbReference>
<dbReference type="PANTHER" id="PTHR43563">
    <property type="entry name" value="AMINE OXIDASE"/>
    <property type="match status" value="1"/>
</dbReference>